<feature type="compositionally biased region" description="Low complexity" evidence="1">
    <location>
        <begin position="35"/>
        <end position="46"/>
    </location>
</feature>
<dbReference type="Proteomes" id="UP000079169">
    <property type="component" value="Unplaced"/>
</dbReference>
<feature type="region of interest" description="Disordered" evidence="1">
    <location>
        <begin position="149"/>
        <end position="191"/>
    </location>
</feature>
<name>A0A3Q0J0M7_DIACI</name>
<evidence type="ECO:0000313" key="4">
    <source>
        <dbReference type="RefSeq" id="XP_026680264.1"/>
    </source>
</evidence>
<evidence type="ECO:0000256" key="1">
    <source>
        <dbReference type="SAM" id="MobiDB-lite"/>
    </source>
</evidence>
<dbReference type="AlphaFoldDB" id="A0A3Q0J0M7"/>
<feature type="region of interest" description="Disordered" evidence="1">
    <location>
        <begin position="34"/>
        <end position="98"/>
    </location>
</feature>
<dbReference type="GeneID" id="113465279"/>
<dbReference type="RefSeq" id="XP_026680264.1">
    <property type="nucleotide sequence ID" value="XM_026824463.1"/>
</dbReference>
<keyword evidence="2" id="KW-0732">Signal</keyword>
<dbReference type="RefSeq" id="XP_026680265.1">
    <property type="nucleotide sequence ID" value="XM_026824464.1"/>
</dbReference>
<feature type="signal peptide" evidence="2">
    <location>
        <begin position="1"/>
        <end position="19"/>
    </location>
</feature>
<reference evidence="4 5" key="1">
    <citation type="submission" date="2025-04" db="UniProtKB">
        <authorList>
            <consortium name="RefSeq"/>
        </authorList>
    </citation>
    <scope>IDENTIFICATION</scope>
</reference>
<dbReference type="PaxDb" id="121845-A0A3Q0J0M7"/>
<sequence length="225" mass="25826">MKISIVFMLICIAITTTSASPLFNNWQESADLDSWSEPSSSFNSNNVPKDIPNTPIQKRGKRSPTQNKQKSLSTTDTPDEKSLEHKDTSKNVQMTLIPTVARRRSTHRIQMASPRLEPCIPEVDRSIFINRMPKYEQLTLLPTLTAKATRKRSVKHVPIQKGRPRSNTIGKPKHSHVKQESGPTHDPMERSTLAIDKRAMEKFMDEWFELHRRYDTDPRKKEPGL</sequence>
<dbReference type="KEGG" id="dci:113465279"/>
<organism evidence="3 5">
    <name type="scientific">Diaphorina citri</name>
    <name type="common">Asian citrus psyllid</name>
    <dbReference type="NCBI Taxonomy" id="121845"/>
    <lineage>
        <taxon>Eukaryota</taxon>
        <taxon>Metazoa</taxon>
        <taxon>Ecdysozoa</taxon>
        <taxon>Arthropoda</taxon>
        <taxon>Hexapoda</taxon>
        <taxon>Insecta</taxon>
        <taxon>Pterygota</taxon>
        <taxon>Neoptera</taxon>
        <taxon>Paraneoptera</taxon>
        <taxon>Hemiptera</taxon>
        <taxon>Sternorrhyncha</taxon>
        <taxon>Psylloidea</taxon>
        <taxon>Psyllidae</taxon>
        <taxon>Diaphorininae</taxon>
        <taxon>Diaphorina</taxon>
    </lineage>
</organism>
<protein>
    <submittedName>
        <fullName evidence="4">Uncharacterized protein LOC113465279 isoform X1</fullName>
    </submittedName>
    <submittedName>
        <fullName evidence="5">Uncharacterized protein LOC113465279 isoform X2</fullName>
    </submittedName>
</protein>
<evidence type="ECO:0000313" key="3">
    <source>
        <dbReference type="Proteomes" id="UP000079169"/>
    </source>
</evidence>
<feature type="compositionally biased region" description="Basic and acidic residues" evidence="1">
    <location>
        <begin position="78"/>
        <end position="89"/>
    </location>
</feature>
<feature type="compositionally biased region" description="Polar residues" evidence="1">
    <location>
        <begin position="63"/>
        <end position="76"/>
    </location>
</feature>
<feature type="chain" id="PRO_5044597849" evidence="2">
    <location>
        <begin position="20"/>
        <end position="225"/>
    </location>
</feature>
<evidence type="ECO:0000256" key="2">
    <source>
        <dbReference type="SAM" id="SignalP"/>
    </source>
</evidence>
<gene>
    <name evidence="4 5" type="primary">LOC113465279</name>
</gene>
<keyword evidence="3" id="KW-1185">Reference proteome</keyword>
<proteinExistence type="predicted"/>
<accession>A0A3Q0J0M7</accession>
<evidence type="ECO:0000313" key="5">
    <source>
        <dbReference type="RefSeq" id="XP_026680265.1"/>
    </source>
</evidence>